<dbReference type="RefSeq" id="WP_025434274.1">
    <property type="nucleotide sequence ID" value="NZ_CP004158.1"/>
</dbReference>
<dbReference type="AlphaFoldDB" id="W5SBN7"/>
<evidence type="ECO:0000313" key="2">
    <source>
        <dbReference type="EMBL" id="AHH04123.1"/>
    </source>
</evidence>
<proteinExistence type="predicted"/>
<geneLocation type="plasmid" evidence="2">
    <name>unnamed</name>
</geneLocation>
<feature type="region of interest" description="Disordered" evidence="1">
    <location>
        <begin position="1"/>
        <end position="29"/>
    </location>
</feature>
<feature type="compositionally biased region" description="Low complexity" evidence="1">
    <location>
        <begin position="1"/>
        <end position="24"/>
    </location>
</feature>
<keyword evidence="2" id="KW-0614">Plasmid</keyword>
<name>W5SBN7_9SPIR</name>
<feature type="region of interest" description="Disordered" evidence="1">
    <location>
        <begin position="240"/>
        <end position="264"/>
    </location>
</feature>
<dbReference type="HOGENOM" id="CLU_072511_0_0_12"/>
<gene>
    <name evidence="2" type="ORF">BHY_1172</name>
</gene>
<accession>W5SBN7</accession>
<organism evidence="2">
    <name type="scientific">Borrelia nietonii YOR</name>
    <dbReference type="NCBI Taxonomy" id="1293576"/>
    <lineage>
        <taxon>Bacteria</taxon>
        <taxon>Pseudomonadati</taxon>
        <taxon>Spirochaetota</taxon>
        <taxon>Spirochaetia</taxon>
        <taxon>Spirochaetales</taxon>
        <taxon>Borreliaceae</taxon>
        <taxon>Borrelia</taxon>
        <taxon>Borrelia nietonii</taxon>
    </lineage>
</organism>
<protein>
    <submittedName>
        <fullName evidence="2">Uncharacterized protein</fullName>
    </submittedName>
</protein>
<reference evidence="2" key="1">
    <citation type="submission" date="2013-02" db="EMBL/GenBank/DDBJ databases">
        <title>Comparative genomics of Borrelia species.</title>
        <authorList>
            <person name="Schwan T.G."/>
            <person name="Raffel S.J."/>
            <person name="Porcella S.F."/>
        </authorList>
    </citation>
    <scope>NUCLEOTIDE SEQUENCE</scope>
    <source>
        <strain evidence="2">YOR</strain>
        <plasmid evidence="2">unnamed</plasmid>
    </source>
</reference>
<evidence type="ECO:0000256" key="1">
    <source>
        <dbReference type="SAM" id="MobiDB-lite"/>
    </source>
</evidence>
<sequence length="264" mass="31540">MAQEQVTQEQVAQEQVTQEQVAQEPAKKERLKQTLREVLQNSPSKELKLDEVYPIEDKQIYNTPPFSLLQDSINLLKKALMNRTIYRYANYNEGSTEWRVDKFKVYTEEEVDNFVKYLIDTDKMHYFFNKIKITTEGKNNFIEFEKSLKADNKSPINQVDYNLDIKILEDEFLYEIRRACDIGYHFGMYHNVTRAKDDAIRPLMYYSRIKIYINMGKYKLKREDQGYLYSSHYKGYTEAEGKRTNKIDEEDKQNDEGSRVDFRI</sequence>
<dbReference type="EMBL" id="CP004158">
    <property type="protein sequence ID" value="AHH04123.1"/>
    <property type="molecule type" value="Genomic_DNA"/>
</dbReference>